<accession>A0A6N1X6R7</accession>
<reference evidence="2 3" key="1">
    <citation type="submission" date="2020-06" db="EMBL/GenBank/DDBJ databases">
        <title>Acidovorax antarctica sp. nov., isolated from Corinth ice sheet soil, Antarctic Fields Peninsula.</title>
        <authorList>
            <person name="Xu Q."/>
            <person name="Peng F."/>
        </authorList>
    </citation>
    <scope>NUCLEOTIDE SEQUENCE [LARGE SCALE GENOMIC DNA]</scope>
    <source>
        <strain evidence="2 3">16-35-5</strain>
    </source>
</reference>
<dbReference type="GO" id="GO:0016787">
    <property type="term" value="F:hydrolase activity"/>
    <property type="evidence" value="ECO:0007669"/>
    <property type="project" value="UniProtKB-KW"/>
</dbReference>
<keyword evidence="2" id="KW-0378">Hydrolase</keyword>
<dbReference type="KEGG" id="aant:HUK68_14470"/>
<evidence type="ECO:0000259" key="1">
    <source>
        <dbReference type="Pfam" id="PF08386"/>
    </source>
</evidence>
<protein>
    <submittedName>
        <fullName evidence="2">Alpha/beta hydrolase</fullName>
    </submittedName>
</protein>
<feature type="domain" description="Peptidase S33 tripeptidyl aminopeptidase-like C-terminal" evidence="1">
    <location>
        <begin position="1"/>
        <end position="66"/>
    </location>
</feature>
<dbReference type="Pfam" id="PF08386">
    <property type="entry name" value="Abhydrolase_4"/>
    <property type="match status" value="1"/>
</dbReference>
<name>A0A6N1X6R7_9BURK</name>
<evidence type="ECO:0000313" key="2">
    <source>
        <dbReference type="EMBL" id="QKV54003.1"/>
    </source>
</evidence>
<dbReference type="AlphaFoldDB" id="A0A6N1X6R7"/>
<dbReference type="Proteomes" id="UP000509579">
    <property type="component" value="Chromosome"/>
</dbReference>
<sequence>MLQSRYDGQTPVVGAMQSWLALSQARMIVVEDEYRHALFPYGTDCVDNQVADYFLQGTLPHRLGSCAARQQ</sequence>
<organism evidence="2 3">
    <name type="scientific">Comamonas antarctica</name>
    <dbReference type="NCBI Taxonomy" id="2743470"/>
    <lineage>
        <taxon>Bacteria</taxon>
        <taxon>Pseudomonadati</taxon>
        <taxon>Pseudomonadota</taxon>
        <taxon>Betaproteobacteria</taxon>
        <taxon>Burkholderiales</taxon>
        <taxon>Comamonadaceae</taxon>
        <taxon>Comamonas</taxon>
    </lineage>
</organism>
<evidence type="ECO:0000313" key="3">
    <source>
        <dbReference type="Proteomes" id="UP000509579"/>
    </source>
</evidence>
<proteinExistence type="predicted"/>
<dbReference type="EMBL" id="CP054840">
    <property type="protein sequence ID" value="QKV54003.1"/>
    <property type="molecule type" value="Genomic_DNA"/>
</dbReference>
<keyword evidence="3" id="KW-1185">Reference proteome</keyword>
<dbReference type="InterPro" id="IPR013595">
    <property type="entry name" value="Pept_S33_TAP-like_C"/>
</dbReference>
<gene>
    <name evidence="2" type="ORF">HUK68_14470</name>
</gene>
<dbReference type="RefSeq" id="WP_175504808.1">
    <property type="nucleotide sequence ID" value="NZ_CP054840.1"/>
</dbReference>